<evidence type="ECO:0000256" key="1">
    <source>
        <dbReference type="SAM" id="Phobius"/>
    </source>
</evidence>
<name>A0A1L6RB61_9LACO</name>
<feature type="transmembrane region" description="Helical" evidence="1">
    <location>
        <begin position="173"/>
        <end position="195"/>
    </location>
</feature>
<feature type="transmembrane region" description="Helical" evidence="1">
    <location>
        <begin position="132"/>
        <end position="153"/>
    </location>
</feature>
<reference evidence="2 3" key="1">
    <citation type="submission" date="2016-02" db="EMBL/GenBank/DDBJ databases">
        <title>Complete Genome Sequence of Weissella jogaejeotgali FOL01.</title>
        <authorList>
            <person name="Lee J.-H."/>
            <person name="Ku H.-J."/>
        </authorList>
    </citation>
    <scope>NUCLEOTIDE SEQUENCE [LARGE SCALE GENOMIC DNA]</scope>
    <source>
        <strain evidence="2 3">FOL01</strain>
    </source>
</reference>
<evidence type="ECO:0000313" key="2">
    <source>
        <dbReference type="EMBL" id="APS41807.1"/>
    </source>
</evidence>
<protein>
    <submittedName>
        <fullName evidence="2">Putative membrane protein</fullName>
    </submittedName>
</protein>
<dbReference type="RefSeq" id="WP_075269634.1">
    <property type="nucleotide sequence ID" value="NZ_CP014332.1"/>
</dbReference>
<keyword evidence="1" id="KW-1133">Transmembrane helix</keyword>
<keyword evidence="1" id="KW-0472">Membrane</keyword>
<feature type="transmembrane region" description="Helical" evidence="1">
    <location>
        <begin position="74"/>
        <end position="91"/>
    </location>
</feature>
<proteinExistence type="predicted"/>
<dbReference type="EMBL" id="CP014332">
    <property type="protein sequence ID" value="APS41807.1"/>
    <property type="molecule type" value="Genomic_DNA"/>
</dbReference>
<keyword evidence="1" id="KW-0812">Transmembrane</keyword>
<sequence>MKTQSGHFLQLTTFDLKIIGIVLMVIDHFHQTFVPFGAPTWLDWFGRPVATIFFFTAVVGFSHTHSKKSYMLRLYISMVVMAVLMSLTQQLINFDQVQLINNIFRDLFIGTIFMAAVDQFEKVPDGHAGKHITLGIFLFLLPFLLSLVMLPLLTTGGSISFGHRLAMQALLAINPAILLAENGLMVLLIPIMYIFRKVRWAQLVSILVVAAIYGFFGSTQWMMLFAIIPIALYNGAKGHGMKYFFYIFYPAHIIFLYALAAWLY</sequence>
<gene>
    <name evidence="2" type="ORF">FOL01_0948</name>
</gene>
<dbReference type="Pfam" id="PF05857">
    <property type="entry name" value="TraX"/>
    <property type="match status" value="1"/>
</dbReference>
<accession>A0A1L6RB61</accession>
<dbReference type="KEGG" id="wjo:FOL01_0948"/>
<feature type="transmembrane region" description="Helical" evidence="1">
    <location>
        <begin position="7"/>
        <end position="25"/>
    </location>
</feature>
<feature type="transmembrane region" description="Helical" evidence="1">
    <location>
        <begin position="45"/>
        <end position="62"/>
    </location>
</feature>
<keyword evidence="3" id="KW-1185">Reference proteome</keyword>
<dbReference type="AlphaFoldDB" id="A0A1L6RB61"/>
<organism evidence="2 3">
    <name type="scientific">Weissella jogaejeotgali</name>
    <dbReference type="NCBI Taxonomy" id="1631871"/>
    <lineage>
        <taxon>Bacteria</taxon>
        <taxon>Bacillati</taxon>
        <taxon>Bacillota</taxon>
        <taxon>Bacilli</taxon>
        <taxon>Lactobacillales</taxon>
        <taxon>Lactobacillaceae</taxon>
        <taxon>Weissella</taxon>
    </lineage>
</organism>
<dbReference type="OrthoDB" id="9781069at2"/>
<evidence type="ECO:0000313" key="3">
    <source>
        <dbReference type="Proteomes" id="UP000185473"/>
    </source>
</evidence>
<dbReference type="InterPro" id="IPR008875">
    <property type="entry name" value="TraX"/>
</dbReference>
<feature type="transmembrane region" description="Helical" evidence="1">
    <location>
        <begin position="243"/>
        <end position="263"/>
    </location>
</feature>
<feature type="transmembrane region" description="Helical" evidence="1">
    <location>
        <begin position="207"/>
        <end position="231"/>
    </location>
</feature>
<dbReference type="Proteomes" id="UP000185473">
    <property type="component" value="Chromosome"/>
</dbReference>